<accession>A0A2V5KN39</accession>
<organism evidence="1 2">
    <name type="scientific">Paenibacillus flagellatus</name>
    <dbReference type="NCBI Taxonomy" id="2211139"/>
    <lineage>
        <taxon>Bacteria</taxon>
        <taxon>Bacillati</taxon>
        <taxon>Bacillota</taxon>
        <taxon>Bacilli</taxon>
        <taxon>Bacillales</taxon>
        <taxon>Paenibacillaceae</taxon>
        <taxon>Paenibacillus</taxon>
    </lineage>
</organism>
<protein>
    <recommendedName>
        <fullName evidence="3">Uracil-DNA glycosylase-like domain-containing protein</fullName>
    </recommendedName>
</protein>
<dbReference type="Proteomes" id="UP000247476">
    <property type="component" value="Unassembled WGS sequence"/>
</dbReference>
<dbReference type="RefSeq" id="WP_110841796.1">
    <property type="nucleotide sequence ID" value="NZ_QJVJ01000009.1"/>
</dbReference>
<proteinExistence type="predicted"/>
<evidence type="ECO:0000313" key="1">
    <source>
        <dbReference type="EMBL" id="PYI52427.1"/>
    </source>
</evidence>
<comment type="caution">
    <text evidence="1">The sequence shown here is derived from an EMBL/GenBank/DDBJ whole genome shotgun (WGS) entry which is preliminary data.</text>
</comment>
<sequence length="239" mass="27648">MNQIGEQLQVMYLEYWNRLKGALADGNVNLHSLSNPFLIDADEPYQEASIKVLFVGKETNGWGQYIDHVDREPEEAICDLQNDYIRFRRDGKWGHTPFWRACRIIYDKLNTGGPKDGYMTSNLIKLDQNRTRPSPEVEEIICNNFPLLPYEIKILSPDVVLFFTGPYYDDRLQRTFAGSVLDSVNGMPLNLLCRVIHDKLPYHSYRTYHPGYSLRGNKAKVARFDPVVDAIVNLVLQKY</sequence>
<evidence type="ECO:0008006" key="3">
    <source>
        <dbReference type="Google" id="ProtNLM"/>
    </source>
</evidence>
<dbReference type="OrthoDB" id="307997at2"/>
<evidence type="ECO:0000313" key="2">
    <source>
        <dbReference type="Proteomes" id="UP000247476"/>
    </source>
</evidence>
<gene>
    <name evidence="1" type="ORF">DLM86_19795</name>
</gene>
<name>A0A2V5KN39_9BACL</name>
<dbReference type="AlphaFoldDB" id="A0A2V5KN39"/>
<dbReference type="EMBL" id="QJVJ01000009">
    <property type="protein sequence ID" value="PYI52427.1"/>
    <property type="molecule type" value="Genomic_DNA"/>
</dbReference>
<keyword evidence="2" id="KW-1185">Reference proteome</keyword>
<reference evidence="1 2" key="1">
    <citation type="submission" date="2018-05" db="EMBL/GenBank/DDBJ databases">
        <title>Paenibacillus flagellatus sp. nov., isolated from selenium mineral soil.</title>
        <authorList>
            <person name="Dai X."/>
        </authorList>
    </citation>
    <scope>NUCLEOTIDE SEQUENCE [LARGE SCALE GENOMIC DNA]</scope>
    <source>
        <strain evidence="1 2">DXL2</strain>
    </source>
</reference>